<dbReference type="Pfam" id="PF18962">
    <property type="entry name" value="Por_Secre_tail"/>
    <property type="match status" value="1"/>
</dbReference>
<feature type="signal peptide" evidence="2">
    <location>
        <begin position="1"/>
        <end position="25"/>
    </location>
</feature>
<dbReference type="EMBL" id="FOIU01000001">
    <property type="protein sequence ID" value="SEV96799.1"/>
    <property type="molecule type" value="Genomic_DNA"/>
</dbReference>
<evidence type="ECO:0000313" key="5">
    <source>
        <dbReference type="Proteomes" id="UP000199469"/>
    </source>
</evidence>
<dbReference type="OrthoDB" id="8981767at2"/>
<evidence type="ECO:0000256" key="2">
    <source>
        <dbReference type="SAM" id="SignalP"/>
    </source>
</evidence>
<feature type="domain" description="Secretion system C-terminal sorting" evidence="3">
    <location>
        <begin position="368"/>
        <end position="425"/>
    </location>
</feature>
<feature type="chain" id="PRO_5011600226" evidence="2">
    <location>
        <begin position="26"/>
        <end position="439"/>
    </location>
</feature>
<sequence>MKNIYKISLKVLAAYFLFNCFYSNAQLTVMAVGNYTVGGVSDNGVVSMHTGGGGIFKWDAVNGLVSIGSLTNGYPQAGRTLVSNDGMKIGSTMTNGATNFNEISTYDVATSTWTNQGGLVSTGWDGSVSSTWGMTPAGNTLVGLGWLTGATAHAVKWTPQGGVVDLGSMVAERSSRANAVNTDGTVIVGWQDEIDGTRSGAKWVNGVESFITDTSGNNVGEAGAVSADGNTIIGSAMPNPYVWNSTSGLTYIIHPNSSAFFRGGATGISADGGTVIGFFRPFPGPPMAGEGFIWTMAGGRVNLNDFSVSLGIATNGVTMSLPLAISQDGKKIAGIGTNSSGQVVAFYLDLTQYLSANDIVKAEHDISIYPNPVKDILYIKKGKEKIEKAEIYNMVGQKVRTFSSVESQIDVSSLSKGNYVLNLLFVKGEVSQSFTFIRQ</sequence>
<dbReference type="InterPro" id="IPR026444">
    <property type="entry name" value="Secre_tail"/>
</dbReference>
<evidence type="ECO:0000256" key="1">
    <source>
        <dbReference type="ARBA" id="ARBA00022729"/>
    </source>
</evidence>
<gene>
    <name evidence="4" type="ORF">SAMN05421841_0411</name>
</gene>
<keyword evidence="5" id="KW-1185">Reference proteome</keyword>
<proteinExistence type="predicted"/>
<dbReference type="Proteomes" id="UP000199469">
    <property type="component" value="Unassembled WGS sequence"/>
</dbReference>
<organism evidence="4 5">
    <name type="scientific">Chryseobacterium wanjuense</name>
    <dbReference type="NCBI Taxonomy" id="356305"/>
    <lineage>
        <taxon>Bacteria</taxon>
        <taxon>Pseudomonadati</taxon>
        <taxon>Bacteroidota</taxon>
        <taxon>Flavobacteriia</taxon>
        <taxon>Flavobacteriales</taxon>
        <taxon>Weeksellaceae</taxon>
        <taxon>Chryseobacterium group</taxon>
        <taxon>Chryseobacterium</taxon>
    </lineage>
</organism>
<keyword evidence="1 2" id="KW-0732">Signal</keyword>
<name>A0A1I0N7Z7_9FLAO</name>
<reference evidence="5" key="1">
    <citation type="submission" date="2016-10" db="EMBL/GenBank/DDBJ databases">
        <authorList>
            <person name="Varghese N."/>
            <person name="Submissions S."/>
        </authorList>
    </citation>
    <scope>NUCLEOTIDE SEQUENCE [LARGE SCALE GENOMIC DNA]</scope>
    <source>
        <strain evidence="5">DSM 17724</strain>
    </source>
</reference>
<protein>
    <submittedName>
        <fullName evidence="4">Por secretion system C-terminal sorting domain-containing protein</fullName>
    </submittedName>
</protein>
<evidence type="ECO:0000313" key="4">
    <source>
        <dbReference type="EMBL" id="SEV96799.1"/>
    </source>
</evidence>
<dbReference type="RefSeq" id="WP_089790405.1">
    <property type="nucleotide sequence ID" value="NZ_FOIU01000001.1"/>
</dbReference>
<dbReference type="STRING" id="356305.SAMN05421841_0411"/>
<dbReference type="NCBIfam" id="TIGR04183">
    <property type="entry name" value="Por_Secre_tail"/>
    <property type="match status" value="1"/>
</dbReference>
<accession>A0A1I0N7Z7</accession>
<evidence type="ECO:0000259" key="3">
    <source>
        <dbReference type="Pfam" id="PF18962"/>
    </source>
</evidence>
<dbReference type="AlphaFoldDB" id="A0A1I0N7Z7"/>